<keyword evidence="1" id="KW-1133">Transmembrane helix</keyword>
<proteinExistence type="predicted"/>
<reference evidence="2 3" key="1">
    <citation type="journal article" date="2019" name="bioRxiv">
        <title>Bacteria contribute to plant secondary compound degradation in a generalist herbivore system.</title>
        <authorList>
            <person name="Francoeur C.B."/>
            <person name="Khadempour L."/>
            <person name="Moreira-Soto R.D."/>
            <person name="Gotting K."/>
            <person name="Book A.J."/>
            <person name="Pinto-Tomas A.A."/>
            <person name="Keefover-Ring K."/>
            <person name="Currie C.R."/>
        </authorList>
    </citation>
    <scope>NUCLEOTIDE SEQUENCE [LARGE SCALE GENOMIC DNA]</scope>
    <source>
        <strain evidence="2">Acro-835</strain>
    </source>
</reference>
<gene>
    <name evidence="2" type="ORF">F3J40_14850</name>
</gene>
<feature type="transmembrane region" description="Helical" evidence="1">
    <location>
        <begin position="12"/>
        <end position="33"/>
    </location>
</feature>
<dbReference type="EMBL" id="VWXF01000006">
    <property type="protein sequence ID" value="NIF22874.1"/>
    <property type="molecule type" value="Genomic_DNA"/>
</dbReference>
<dbReference type="InterPro" id="IPR010815">
    <property type="entry name" value="DUF1418"/>
</dbReference>
<keyword evidence="1" id="KW-0812">Transmembrane</keyword>
<evidence type="ECO:0000313" key="3">
    <source>
        <dbReference type="Proteomes" id="UP001515683"/>
    </source>
</evidence>
<keyword evidence="1" id="KW-0472">Membrane</keyword>
<keyword evidence="3" id="KW-1185">Reference proteome</keyword>
<dbReference type="Pfam" id="PF07214">
    <property type="entry name" value="DUF1418"/>
    <property type="match status" value="1"/>
</dbReference>
<evidence type="ECO:0000256" key="1">
    <source>
        <dbReference type="SAM" id="Phobius"/>
    </source>
</evidence>
<dbReference type="RefSeq" id="WP_017346991.1">
    <property type="nucleotide sequence ID" value="NZ_VWXF01000006.1"/>
</dbReference>
<dbReference type="Proteomes" id="UP001515683">
    <property type="component" value="Unassembled WGS sequence"/>
</dbReference>
<accession>A0ABX0RHJ4</accession>
<feature type="transmembrane region" description="Helical" evidence="1">
    <location>
        <begin position="45"/>
        <end position="65"/>
    </location>
</feature>
<evidence type="ECO:0000313" key="2">
    <source>
        <dbReference type="EMBL" id="NIF22874.1"/>
    </source>
</evidence>
<name>A0ABX0RHJ4_9GAMM</name>
<protein>
    <submittedName>
        <fullName evidence="2">DUF1418 family protein</fullName>
    </submittedName>
</protein>
<sequence length="83" mass="9350">MRNIMRLPKKVLLLEAVGGLLLIIALLVVNQWLPTPAMFERKTLAIILSVVGIALMLPSCWLIAWRTAQAMAPQLFDQPRDKK</sequence>
<comment type="caution">
    <text evidence="2">The sequence shown here is derived from an EMBL/GenBank/DDBJ whole genome shotgun (WGS) entry which is preliminary data.</text>
</comment>
<organism evidence="2 3">
    <name type="scientific">Candidatus Pantoea multigeneris</name>
    <dbReference type="NCBI Taxonomy" id="2608357"/>
    <lineage>
        <taxon>Bacteria</taxon>
        <taxon>Pseudomonadati</taxon>
        <taxon>Pseudomonadota</taxon>
        <taxon>Gammaproteobacteria</taxon>
        <taxon>Enterobacterales</taxon>
        <taxon>Erwiniaceae</taxon>
        <taxon>Pantoea</taxon>
    </lineage>
</organism>